<organism evidence="2 3">
    <name type="scientific">Paraoerskovia marina</name>
    <dbReference type="NCBI Taxonomy" id="545619"/>
    <lineage>
        <taxon>Bacteria</taxon>
        <taxon>Bacillati</taxon>
        <taxon>Actinomycetota</taxon>
        <taxon>Actinomycetes</taxon>
        <taxon>Micrococcales</taxon>
        <taxon>Cellulomonadaceae</taxon>
        <taxon>Paraoerskovia</taxon>
    </lineage>
</organism>
<gene>
    <name evidence="2" type="ORF">SAMN04489860_0814</name>
</gene>
<evidence type="ECO:0000313" key="3">
    <source>
        <dbReference type="Proteomes" id="UP000185663"/>
    </source>
</evidence>
<name>A0A1H1PJS7_9CELL</name>
<accession>A0A1H1PJS7</accession>
<evidence type="ECO:0000256" key="1">
    <source>
        <dbReference type="SAM" id="MobiDB-lite"/>
    </source>
</evidence>
<evidence type="ECO:0008006" key="4">
    <source>
        <dbReference type="Google" id="ProtNLM"/>
    </source>
</evidence>
<proteinExistence type="predicted"/>
<dbReference type="EMBL" id="LT629776">
    <property type="protein sequence ID" value="SDS10959.1"/>
    <property type="molecule type" value="Genomic_DNA"/>
</dbReference>
<keyword evidence="3" id="KW-1185">Reference proteome</keyword>
<dbReference type="Proteomes" id="UP000185663">
    <property type="component" value="Chromosome I"/>
</dbReference>
<dbReference type="AlphaFoldDB" id="A0A1H1PJS7"/>
<evidence type="ECO:0000313" key="2">
    <source>
        <dbReference type="EMBL" id="SDS10959.1"/>
    </source>
</evidence>
<dbReference type="RefSeq" id="WP_083371683.1">
    <property type="nucleotide sequence ID" value="NZ_LT629776.1"/>
</dbReference>
<dbReference type="eggNOG" id="ENOG5033HAQ">
    <property type="taxonomic scope" value="Bacteria"/>
</dbReference>
<reference evidence="2 3" key="1">
    <citation type="submission" date="2016-10" db="EMBL/GenBank/DDBJ databases">
        <authorList>
            <person name="de Groot N.N."/>
        </authorList>
    </citation>
    <scope>NUCLEOTIDE SEQUENCE [LARGE SCALE GENOMIC DNA]</scope>
    <source>
        <strain evidence="2 3">DSM 22126</strain>
    </source>
</reference>
<protein>
    <recommendedName>
        <fullName evidence="4">HIRAN domain-containing protein</fullName>
    </recommendedName>
</protein>
<sequence>MGWFTKIRRKFSASATQDVAPAPAEVESPVVADGPAEPSSAPVPDVVPESEPAPDVEPEPQSAPEPVAESVPQPVTGVEPVAPAERTVLDLSGVDSVRVRIVATDVLLGEEERESVDRTEYLVVREPADVDAVSTLAVFDGERKIGYLSPAKADLLVPLLDSMPADAFRIAGDPDVAKPEQFWAFIPRVPALRAHAQSLLADSAAR</sequence>
<feature type="region of interest" description="Disordered" evidence="1">
    <location>
        <begin position="12"/>
        <end position="84"/>
    </location>
</feature>